<name>A0A2H0UMT8_9BACT</name>
<keyword evidence="4" id="KW-0997">Cell inner membrane</keyword>
<evidence type="ECO:0000256" key="1">
    <source>
        <dbReference type="ARBA" id="ARBA00004429"/>
    </source>
</evidence>
<keyword evidence="5 8" id="KW-0812">Transmembrane</keyword>
<organism evidence="10 11">
    <name type="scientific">Candidatus Harrisonbacteria bacterium CG10_big_fil_rev_8_21_14_0_10_45_28</name>
    <dbReference type="NCBI Taxonomy" id="1974586"/>
    <lineage>
        <taxon>Bacteria</taxon>
        <taxon>Candidatus Harrisoniibacteriota</taxon>
    </lineage>
</organism>
<proteinExistence type="inferred from homology"/>
<gene>
    <name evidence="10" type="ORF">COU10_03165</name>
</gene>
<dbReference type="GO" id="GO:0005886">
    <property type="term" value="C:plasma membrane"/>
    <property type="evidence" value="ECO:0007669"/>
    <property type="project" value="UniProtKB-SubCell"/>
</dbReference>
<evidence type="ECO:0000256" key="8">
    <source>
        <dbReference type="SAM" id="Phobius"/>
    </source>
</evidence>
<keyword evidence="3" id="KW-1003">Cell membrane</keyword>
<comment type="caution">
    <text evidence="10">The sequence shown here is derived from an EMBL/GenBank/DDBJ whole genome shotgun (WGS) entry which is preliminary data.</text>
</comment>
<dbReference type="InterPro" id="IPR003004">
    <property type="entry name" value="GspF/PilC"/>
</dbReference>
<dbReference type="Gene3D" id="1.20.81.30">
    <property type="entry name" value="Type II secretion system (T2SS), domain F"/>
    <property type="match status" value="2"/>
</dbReference>
<keyword evidence="7 8" id="KW-0472">Membrane</keyword>
<feature type="domain" description="Type II secretion system protein GspF" evidence="9">
    <location>
        <begin position="272"/>
        <end position="395"/>
    </location>
</feature>
<feature type="transmembrane region" description="Helical" evidence="8">
    <location>
        <begin position="211"/>
        <end position="240"/>
    </location>
</feature>
<keyword evidence="6 8" id="KW-1133">Transmembrane helix</keyword>
<dbReference type="FunFam" id="1.20.81.30:FF:000001">
    <property type="entry name" value="Type II secretion system protein F"/>
    <property type="match status" value="1"/>
</dbReference>
<evidence type="ECO:0000313" key="10">
    <source>
        <dbReference type="EMBL" id="PIR87703.1"/>
    </source>
</evidence>
<feature type="domain" description="Type II secretion system protein GspF" evidence="9">
    <location>
        <begin position="70"/>
        <end position="192"/>
    </location>
</feature>
<evidence type="ECO:0000256" key="2">
    <source>
        <dbReference type="ARBA" id="ARBA00005745"/>
    </source>
</evidence>
<evidence type="ECO:0000259" key="9">
    <source>
        <dbReference type="Pfam" id="PF00482"/>
    </source>
</evidence>
<dbReference type="PRINTS" id="PR00812">
    <property type="entry name" value="BCTERIALGSPF"/>
</dbReference>
<evidence type="ECO:0000256" key="4">
    <source>
        <dbReference type="ARBA" id="ARBA00022519"/>
    </source>
</evidence>
<dbReference type="EMBL" id="PFBC01000051">
    <property type="protein sequence ID" value="PIR87703.1"/>
    <property type="molecule type" value="Genomic_DNA"/>
</dbReference>
<accession>A0A2H0UMT8</accession>
<comment type="similarity">
    <text evidence="2">Belongs to the GSP F family.</text>
</comment>
<dbReference type="PANTHER" id="PTHR30012">
    <property type="entry name" value="GENERAL SECRETION PATHWAY PROTEIN"/>
    <property type="match status" value="1"/>
</dbReference>
<dbReference type="InterPro" id="IPR018076">
    <property type="entry name" value="T2SS_GspF_dom"/>
</dbReference>
<protein>
    <recommendedName>
        <fullName evidence="9">Type II secretion system protein GspF domain-containing protein</fullName>
    </recommendedName>
</protein>
<evidence type="ECO:0000256" key="6">
    <source>
        <dbReference type="ARBA" id="ARBA00022989"/>
    </source>
</evidence>
<evidence type="ECO:0000313" key="11">
    <source>
        <dbReference type="Proteomes" id="UP000230903"/>
    </source>
</evidence>
<evidence type="ECO:0000256" key="5">
    <source>
        <dbReference type="ARBA" id="ARBA00022692"/>
    </source>
</evidence>
<dbReference type="InterPro" id="IPR042094">
    <property type="entry name" value="T2SS_GspF_sf"/>
</dbReference>
<evidence type="ECO:0000256" key="7">
    <source>
        <dbReference type="ARBA" id="ARBA00023136"/>
    </source>
</evidence>
<feature type="transmembrane region" description="Helical" evidence="8">
    <location>
        <begin position="376"/>
        <end position="400"/>
    </location>
</feature>
<dbReference type="PANTHER" id="PTHR30012:SF0">
    <property type="entry name" value="TYPE II SECRETION SYSTEM PROTEIN F-RELATED"/>
    <property type="match status" value="1"/>
</dbReference>
<dbReference type="Proteomes" id="UP000230903">
    <property type="component" value="Unassembled WGS sequence"/>
</dbReference>
<evidence type="ECO:0000256" key="3">
    <source>
        <dbReference type="ARBA" id="ARBA00022475"/>
    </source>
</evidence>
<comment type="subcellular location">
    <subcellularLocation>
        <location evidence="1">Cell inner membrane</location>
        <topology evidence="1">Multi-pass membrane protein</topology>
    </subcellularLocation>
</comment>
<reference evidence="11" key="1">
    <citation type="submission" date="2017-09" db="EMBL/GenBank/DDBJ databases">
        <title>Depth-based differentiation of microbial function through sediment-hosted aquifers and enrichment of novel symbionts in the deep terrestrial subsurface.</title>
        <authorList>
            <person name="Probst A.J."/>
            <person name="Ladd B."/>
            <person name="Jarett J.K."/>
            <person name="Geller-Mcgrath D.E."/>
            <person name="Sieber C.M.K."/>
            <person name="Emerson J.B."/>
            <person name="Anantharaman K."/>
            <person name="Thomas B.C."/>
            <person name="Malmstrom R."/>
            <person name="Stieglmeier M."/>
            <person name="Klingl A."/>
            <person name="Woyke T."/>
            <person name="Ryan C.M."/>
            <person name="Banfield J.F."/>
        </authorList>
    </citation>
    <scope>NUCLEOTIDE SEQUENCE [LARGE SCALE GENOMIC DNA]</scope>
</reference>
<dbReference type="Pfam" id="PF00482">
    <property type="entry name" value="T2SSF"/>
    <property type="match status" value="2"/>
</dbReference>
<dbReference type="AlphaFoldDB" id="A0A2H0UMT8"/>
<feature type="transmembrane region" description="Helical" evidence="8">
    <location>
        <begin position="169"/>
        <end position="191"/>
    </location>
</feature>
<sequence>MKFHYTATNNRGQIVEDNEDAQNTAELLALLASKDLRPVSVKQLKGSASFSKSRMLFGKKITIGDKIFLTKYLAIMLQVGIDLFQAINILLADFQKSTLRTLLAEVRDALEKGQPFYTTFEKYPQHFSPVFVNLVKAGEQSGSLDSVFEKLTETLSAEKALRSKIRGAMVYPLMLMAMSALIILFLVTFALPKLAAVFSGGGFDPPAFSKAVFAIGLFINSYLWIILGSSGLIVFLLFLFSRSLTGRRFFSNFIIHIPVIKKIVYHLAIQRFASTLSSLLKAGVPIVRAILVTSETVGYMPVKDALVRIANDGVSKGVSLGDSFRKETVFPFVVVNLVAISEKAGHLDEILETLAHFYEAEIDGSIKAAVSFIEPVLLVIIGAMVGTIALSIIVPVYQLVGQL</sequence>